<proteinExistence type="predicted"/>
<dbReference type="PANTHER" id="PTHR40398">
    <property type="entry name" value="PTS SYSTEM GLUCITOL/SORBITOL-SPECIFIC EIIA COMPONENT"/>
    <property type="match status" value="1"/>
</dbReference>
<accession>A0A143Z2J2</accession>
<comment type="caution">
    <text evidence="1">Lacks conserved residue(s) required for the propagation of feature annotation.</text>
</comment>
<name>A0A143Z2J2_9LACT</name>
<evidence type="ECO:0000313" key="3">
    <source>
        <dbReference type="Proteomes" id="UP000242754"/>
    </source>
</evidence>
<dbReference type="GO" id="GO:0008982">
    <property type="term" value="F:protein-N(PI)-phosphohistidine-sugar phosphotransferase activity"/>
    <property type="evidence" value="ECO:0007669"/>
    <property type="project" value="InterPro"/>
</dbReference>
<protein>
    <submittedName>
        <fullName evidence="2">Phosphotransferase system glucitol/sorbitol-specific iia component</fullName>
    </submittedName>
</protein>
<dbReference type="Proteomes" id="UP000242754">
    <property type="component" value="Unassembled WGS sequence"/>
</dbReference>
<evidence type="ECO:0000313" key="2">
    <source>
        <dbReference type="EMBL" id="CZR02762.1"/>
    </source>
</evidence>
<dbReference type="SUPFAM" id="SSF141530">
    <property type="entry name" value="PTSIIA/GutA-like"/>
    <property type="match status" value="1"/>
</dbReference>
<dbReference type="PANTHER" id="PTHR40398:SF1">
    <property type="entry name" value="PTS SYSTEM GLUCITOL_SORBITOL-SPECIFIC EIIA COMPONENT"/>
    <property type="match status" value="1"/>
</dbReference>
<dbReference type="STRING" id="140314.SAMN04488076_1413"/>
<evidence type="ECO:0000256" key="1">
    <source>
        <dbReference type="PROSITE-ProRule" id="PRU00420"/>
    </source>
</evidence>
<dbReference type="PROSITE" id="PS51097">
    <property type="entry name" value="PTS_EIIA_TYPE_5"/>
    <property type="match status" value="1"/>
</dbReference>
<dbReference type="Pfam" id="PF03829">
    <property type="entry name" value="PTSIIA_gutA"/>
    <property type="match status" value="1"/>
</dbReference>
<keyword evidence="2" id="KW-0808">Transferase</keyword>
<dbReference type="RefSeq" id="WP_087034279.1">
    <property type="nucleotide sequence ID" value="NZ_FJNE01000013.1"/>
</dbReference>
<dbReference type="GO" id="GO:0009401">
    <property type="term" value="P:phosphoenolpyruvate-dependent sugar phosphotransferase system"/>
    <property type="evidence" value="ECO:0007669"/>
    <property type="project" value="InterPro"/>
</dbReference>
<dbReference type="InterPro" id="IPR004716">
    <property type="entry name" value="PTS_IIA_glucitol/sorbitol-sp"/>
</dbReference>
<dbReference type="EMBL" id="FJNE01000013">
    <property type="protein sequence ID" value="CZR02762.1"/>
    <property type="molecule type" value="Genomic_DNA"/>
</dbReference>
<keyword evidence="3" id="KW-1185">Reference proteome</keyword>
<gene>
    <name evidence="2" type="ORF">Tpal_2785</name>
</gene>
<dbReference type="AlphaFoldDB" id="A0A143Z2J2"/>
<dbReference type="GO" id="GO:0016301">
    <property type="term" value="F:kinase activity"/>
    <property type="evidence" value="ECO:0007669"/>
    <property type="project" value="TreeGrafter"/>
</dbReference>
<dbReference type="InterPro" id="IPR036665">
    <property type="entry name" value="PTS_IIA_glucitol/sorbitol_sf"/>
</dbReference>
<organism evidence="2 3">
    <name type="scientific">Trichococcus palustris</name>
    <dbReference type="NCBI Taxonomy" id="140314"/>
    <lineage>
        <taxon>Bacteria</taxon>
        <taxon>Bacillati</taxon>
        <taxon>Bacillota</taxon>
        <taxon>Bacilli</taxon>
        <taxon>Lactobacillales</taxon>
        <taxon>Carnobacteriaceae</taxon>
        <taxon>Trichococcus</taxon>
    </lineage>
</organism>
<sequence>MAIYSTVITEIGPNAKEFLEEDMMVLFGDDAPEALRPYCFLIEQNVLENEIQLGYELFIDDEKYEITAVGNVVNKNLKDLGHITINFSGETVADLAGTLYVENKQVNAIKEGTTIKISEKAAAH</sequence>
<dbReference type="OrthoDB" id="5113885at2"/>
<dbReference type="GO" id="GO:0005737">
    <property type="term" value="C:cytoplasm"/>
    <property type="evidence" value="ECO:0007669"/>
    <property type="project" value="InterPro"/>
</dbReference>
<reference evidence="2 3" key="1">
    <citation type="submission" date="2016-02" db="EMBL/GenBank/DDBJ databases">
        <authorList>
            <person name="Wen L."/>
            <person name="He K."/>
            <person name="Yang H."/>
        </authorList>
    </citation>
    <scope>NUCLEOTIDE SEQUENCE [LARGE SCALE GENOMIC DNA]</scope>
    <source>
        <strain evidence="2">Trichococcus palustris</strain>
    </source>
</reference>
<dbReference type="Gene3D" id="2.40.33.40">
    <property type="entry name" value="Phosphotransferase system, glucitol/sorbitol-specific IIA component"/>
    <property type="match status" value="1"/>
</dbReference>